<dbReference type="SUPFAM" id="SSF54593">
    <property type="entry name" value="Glyoxalase/Bleomycin resistance protein/Dihydroxybiphenyl dioxygenase"/>
    <property type="match status" value="2"/>
</dbReference>
<dbReference type="PANTHER" id="PTHR43279:SF1">
    <property type="entry name" value="CATECHOL-2,3-DIOXYGENASE"/>
    <property type="match status" value="1"/>
</dbReference>
<organism evidence="3 4">
    <name type="scientific">Granulicatella seriolae</name>
    <dbReference type="NCBI Taxonomy" id="2967226"/>
    <lineage>
        <taxon>Bacteria</taxon>
        <taxon>Bacillati</taxon>
        <taxon>Bacillota</taxon>
        <taxon>Bacilli</taxon>
        <taxon>Lactobacillales</taxon>
        <taxon>Carnobacteriaceae</taxon>
        <taxon>Granulicatella</taxon>
    </lineage>
</organism>
<evidence type="ECO:0000313" key="3">
    <source>
        <dbReference type="EMBL" id="MCQ9210448.1"/>
    </source>
</evidence>
<protein>
    <submittedName>
        <fullName evidence="3">VOC family protein</fullName>
    </submittedName>
</protein>
<reference evidence="3" key="1">
    <citation type="submission" date="2022-07" db="EMBL/GenBank/DDBJ databases">
        <authorList>
            <person name="Jung M.-Y."/>
            <person name="Lee M."/>
        </authorList>
    </citation>
    <scope>NUCLEOTIDE SEQUENCE</scope>
    <source>
        <strain evidence="3">S8</strain>
    </source>
</reference>
<dbReference type="PANTHER" id="PTHR43279">
    <property type="entry name" value="CATECHOL-2,3-DIOXYGENASE"/>
    <property type="match status" value="1"/>
</dbReference>
<dbReference type="Gene3D" id="3.10.180.10">
    <property type="entry name" value="2,3-Dihydroxybiphenyl 1,2-Dioxygenase, domain 1"/>
    <property type="match status" value="2"/>
</dbReference>
<dbReference type="InterPro" id="IPR018146">
    <property type="entry name" value="Glyoxalase_1_CS"/>
</dbReference>
<dbReference type="InterPro" id="IPR037523">
    <property type="entry name" value="VOC_core"/>
</dbReference>
<proteinExistence type="predicted"/>
<dbReference type="InterPro" id="IPR004360">
    <property type="entry name" value="Glyas_Fos-R_dOase_dom"/>
</dbReference>
<gene>
    <name evidence="3" type="ORF">NPA36_07775</name>
</gene>
<evidence type="ECO:0000313" key="4">
    <source>
        <dbReference type="Proteomes" id="UP001059480"/>
    </source>
</evidence>
<evidence type="ECO:0000259" key="2">
    <source>
        <dbReference type="PROSITE" id="PS51819"/>
    </source>
</evidence>
<reference evidence="3" key="2">
    <citation type="journal article" date="2023" name="Curr. Microbiol.">
        <title>Granulicatella seriolae sp. nov., a Novel Facultative Anaerobe Isolated from Yellowtail Marine Fish.</title>
        <authorList>
            <person name="Lee M."/>
            <person name="Choi Y.J."/>
            <person name="Farooq A."/>
            <person name="Jeong J.B."/>
            <person name="Jung M.Y."/>
        </authorList>
    </citation>
    <scope>NUCLEOTIDE SEQUENCE</scope>
    <source>
        <strain evidence="3">S8</strain>
    </source>
</reference>
<dbReference type="PROSITE" id="PS51819">
    <property type="entry name" value="VOC"/>
    <property type="match status" value="1"/>
</dbReference>
<feature type="domain" description="VOC" evidence="2">
    <location>
        <begin position="14"/>
        <end position="130"/>
    </location>
</feature>
<dbReference type="Proteomes" id="UP001059480">
    <property type="component" value="Unassembled WGS sequence"/>
</dbReference>
<dbReference type="EMBL" id="JANHNZ010000008">
    <property type="protein sequence ID" value="MCQ9210448.1"/>
    <property type="molecule type" value="Genomic_DNA"/>
</dbReference>
<dbReference type="PROSITE" id="PS00934">
    <property type="entry name" value="GLYOXALASE_I_1"/>
    <property type="match status" value="1"/>
</dbReference>
<name>A0ABT1WPH9_9LACT</name>
<reference evidence="3" key="3">
    <citation type="journal article" date="2023" name="Microbiol. Resour. Announc.">
        <title>Draft Genome Sequence of Granulicatella sp. Strain S8, Isolated from a Marine Fish, Seriola quinqueradiata.</title>
        <authorList>
            <person name="Lee M."/>
            <person name="Farooq A."/>
            <person name="Jeong J.B."/>
            <person name="Jung M.Y."/>
        </authorList>
    </citation>
    <scope>NUCLEOTIDE SEQUENCE</scope>
    <source>
        <strain evidence="3">S8</strain>
    </source>
</reference>
<accession>A0ABT1WPH9</accession>
<dbReference type="Pfam" id="PF00903">
    <property type="entry name" value="Glyoxalase"/>
    <property type="match status" value="2"/>
</dbReference>
<dbReference type="InterPro" id="IPR029068">
    <property type="entry name" value="Glyas_Bleomycin-R_OHBP_Dase"/>
</dbReference>
<comment type="caution">
    <text evidence="3">The sequence shown here is derived from an EMBL/GenBank/DDBJ whole genome shotgun (WGS) entry which is preliminary data.</text>
</comment>
<sequence>MTMNQRTQAISHLTPERVRINALNPTRLSQFYQDVIGLDLISEQDNHISLGIKADNAVLLEIYPSTTDRETRTTGLFHMAFLLPTRKALADSLLHLITVKAPLQGASDHGYSEALYLADPEGNGIEIYWDKDQSVWDKRPDGFIEGITIEIDADGLLALASDGFQGFPSGTKIGHVHLSVKDLVSTEKFYHQLLGLGVRSDYQGQALFLASGDYHHHLGANIWAGRNLPAPKDDQIGLNAVIWTTPHQADLDTIEANLKTAGASYHREANHIKTHDYSGLALEIHHKA</sequence>
<dbReference type="RefSeq" id="WP_256945559.1">
    <property type="nucleotide sequence ID" value="NZ_JANHNZ010000008.1"/>
</dbReference>
<evidence type="ECO:0000256" key="1">
    <source>
        <dbReference type="ARBA" id="ARBA00022723"/>
    </source>
</evidence>
<keyword evidence="1" id="KW-0479">Metal-binding</keyword>
<keyword evidence="4" id="KW-1185">Reference proteome</keyword>